<protein>
    <recommendedName>
        <fullName evidence="3">C2H2-type domain-containing protein</fullName>
    </recommendedName>
</protein>
<evidence type="ECO:0000313" key="4">
    <source>
        <dbReference type="EMBL" id="CAF9903835.1"/>
    </source>
</evidence>
<keyword evidence="1" id="KW-0479">Metal-binding</keyword>
<reference evidence="4" key="1">
    <citation type="submission" date="2021-03" db="EMBL/GenBank/DDBJ databases">
        <authorList>
            <person name="Tagirdzhanova G."/>
        </authorList>
    </citation>
    <scope>NUCLEOTIDE SEQUENCE</scope>
</reference>
<dbReference type="EMBL" id="CAJPDR010000002">
    <property type="protein sequence ID" value="CAF9903835.1"/>
    <property type="molecule type" value="Genomic_DNA"/>
</dbReference>
<proteinExistence type="predicted"/>
<dbReference type="InterPro" id="IPR013087">
    <property type="entry name" value="Znf_C2H2_type"/>
</dbReference>
<dbReference type="PROSITE" id="PS00028">
    <property type="entry name" value="ZINC_FINGER_C2H2_1"/>
    <property type="match status" value="2"/>
</dbReference>
<keyword evidence="1" id="KW-0863">Zinc-finger</keyword>
<feature type="domain" description="C2H2-type" evidence="3">
    <location>
        <begin position="54"/>
        <end position="83"/>
    </location>
</feature>
<name>A0A8H3I1P2_9LECA</name>
<dbReference type="AlphaFoldDB" id="A0A8H3I1P2"/>
<organism evidence="4 5">
    <name type="scientific">Alectoria fallacina</name>
    <dbReference type="NCBI Taxonomy" id="1903189"/>
    <lineage>
        <taxon>Eukaryota</taxon>
        <taxon>Fungi</taxon>
        <taxon>Dikarya</taxon>
        <taxon>Ascomycota</taxon>
        <taxon>Pezizomycotina</taxon>
        <taxon>Lecanoromycetes</taxon>
        <taxon>OSLEUM clade</taxon>
        <taxon>Lecanoromycetidae</taxon>
        <taxon>Lecanorales</taxon>
        <taxon>Lecanorineae</taxon>
        <taxon>Parmeliaceae</taxon>
        <taxon>Alectoria</taxon>
    </lineage>
</organism>
<evidence type="ECO:0000256" key="2">
    <source>
        <dbReference type="SAM" id="MobiDB-lite"/>
    </source>
</evidence>
<feature type="compositionally biased region" description="Polar residues" evidence="2">
    <location>
        <begin position="220"/>
        <end position="236"/>
    </location>
</feature>
<keyword evidence="1" id="KW-0862">Zinc</keyword>
<evidence type="ECO:0000259" key="3">
    <source>
        <dbReference type="PROSITE" id="PS50157"/>
    </source>
</evidence>
<evidence type="ECO:0000256" key="1">
    <source>
        <dbReference type="PROSITE-ProRule" id="PRU00042"/>
    </source>
</evidence>
<feature type="region of interest" description="Disordered" evidence="2">
    <location>
        <begin position="1"/>
        <end position="39"/>
    </location>
</feature>
<accession>A0A8H3I1P2</accession>
<evidence type="ECO:0000313" key="5">
    <source>
        <dbReference type="Proteomes" id="UP000664203"/>
    </source>
</evidence>
<feature type="region of interest" description="Disordered" evidence="2">
    <location>
        <begin position="216"/>
        <end position="252"/>
    </location>
</feature>
<dbReference type="Proteomes" id="UP000664203">
    <property type="component" value="Unassembled WGS sequence"/>
</dbReference>
<sequence>MAPMASNDHMDWLPGLGNSTKGGSNYVPAPRTERKTGLHTQVADPKVDEVQYSIVCDDCGKHFWSRSKADSHAALTAHVLHEEFISPYSPVIVGNSPAASSASAPDSSPPFTSAIEAEASLYADTPDSEDSGNEEYSICFDCGSHFWSHEAANNHAKTGHMHDTETVPSSAPDVYNIFAVAGTVVTPTSLAASLSISPSPPRWTKPITGPVLAHTYPKRSITSRASNLGNSGTRSPAPSPDSGRNIPASAVPSVQHVAPSINIDTQTIFTPTTTAPPSPSSISSCKTLKHSQVEFSPELSNQVFFVVGPSGNRKGPSFLMGLPEAQNAVTFRAGVRARLESQGEQVGLREIIARPSWLPVPVYADTNEDHHLLLLVIKNWPEWQKTNGNTSCHVFVTLEDQK</sequence>
<dbReference type="GO" id="GO:0008270">
    <property type="term" value="F:zinc ion binding"/>
    <property type="evidence" value="ECO:0007669"/>
    <property type="project" value="UniProtKB-KW"/>
</dbReference>
<gene>
    <name evidence="4" type="ORF">ALECFALPRED_003002</name>
</gene>
<keyword evidence="5" id="KW-1185">Reference proteome</keyword>
<dbReference type="OrthoDB" id="10475184at2759"/>
<comment type="caution">
    <text evidence="4">The sequence shown here is derived from an EMBL/GenBank/DDBJ whole genome shotgun (WGS) entry which is preliminary data.</text>
</comment>
<dbReference type="PROSITE" id="PS50157">
    <property type="entry name" value="ZINC_FINGER_C2H2_2"/>
    <property type="match status" value="1"/>
</dbReference>